<accession>A0ABS8SSH0</accession>
<dbReference type="PROSITE" id="PS50053">
    <property type="entry name" value="UBIQUITIN_2"/>
    <property type="match status" value="1"/>
</dbReference>
<dbReference type="Gene3D" id="3.10.20.90">
    <property type="entry name" value="Phosphatidylinositol 3-kinase Catalytic Subunit, Chain A, domain 1"/>
    <property type="match status" value="1"/>
</dbReference>
<evidence type="ECO:0000259" key="2">
    <source>
        <dbReference type="PROSITE" id="PS50053"/>
    </source>
</evidence>
<dbReference type="SMART" id="SM00213">
    <property type="entry name" value="UBQ"/>
    <property type="match status" value="1"/>
</dbReference>
<name>A0ABS8SSH0_DATST</name>
<sequence>MEGKKSIITQEENFSVFIHEDEKKKRRKLIVNEGKNLIITKEENSPAVTQEEEKNKKKKSLVTQNEKIVNEDESCFITIHVTAQDGDKLYFKLKRDTPLKKLMKVYLDKKFNNMEPSVFLFESLKIKDDQTPDELGMKDGDEIDFMRHMNGGGWHIAVRHGSSLRILPGARRLHPGATGHATRQQQCHYGMREAALSQRDEARATTLSLHDGRRAAALSSSLRILLGARYLHPGTTGHATRQQQCRYGMREATLSQCDEARATAPSLRDGRRTTALSRRVGMCDAAWETRLWNGRREMSQKGPKIGFPTSTRKSNI</sequence>
<reference evidence="3 4" key="1">
    <citation type="journal article" date="2021" name="BMC Genomics">
        <title>Datura genome reveals duplications of psychoactive alkaloid biosynthetic genes and high mutation rate following tissue culture.</title>
        <authorList>
            <person name="Rajewski A."/>
            <person name="Carter-House D."/>
            <person name="Stajich J."/>
            <person name="Litt A."/>
        </authorList>
    </citation>
    <scope>NUCLEOTIDE SEQUENCE [LARGE SCALE GENOMIC DNA]</scope>
    <source>
        <strain evidence="3">AR-01</strain>
    </source>
</reference>
<protein>
    <submittedName>
        <fullName evidence="3">Small ubiquitin- modifier 1</fullName>
    </submittedName>
</protein>
<evidence type="ECO:0000313" key="3">
    <source>
        <dbReference type="EMBL" id="MCD7461725.1"/>
    </source>
</evidence>
<dbReference type="PANTHER" id="PTHR10562">
    <property type="entry name" value="SMALL UBIQUITIN-RELATED MODIFIER"/>
    <property type="match status" value="1"/>
</dbReference>
<dbReference type="Proteomes" id="UP000823775">
    <property type="component" value="Unassembled WGS sequence"/>
</dbReference>
<evidence type="ECO:0000256" key="1">
    <source>
        <dbReference type="SAM" id="MobiDB-lite"/>
    </source>
</evidence>
<dbReference type="Pfam" id="PF11976">
    <property type="entry name" value="Rad60-SLD"/>
    <property type="match status" value="1"/>
</dbReference>
<gene>
    <name evidence="3" type="primary">SUMO1_5</name>
    <name evidence="3" type="ORF">HAX54_046893</name>
</gene>
<evidence type="ECO:0000313" key="4">
    <source>
        <dbReference type="Proteomes" id="UP000823775"/>
    </source>
</evidence>
<organism evidence="3 4">
    <name type="scientific">Datura stramonium</name>
    <name type="common">Jimsonweed</name>
    <name type="synonym">Common thornapple</name>
    <dbReference type="NCBI Taxonomy" id="4076"/>
    <lineage>
        <taxon>Eukaryota</taxon>
        <taxon>Viridiplantae</taxon>
        <taxon>Streptophyta</taxon>
        <taxon>Embryophyta</taxon>
        <taxon>Tracheophyta</taxon>
        <taxon>Spermatophyta</taxon>
        <taxon>Magnoliopsida</taxon>
        <taxon>eudicotyledons</taxon>
        <taxon>Gunneridae</taxon>
        <taxon>Pentapetalae</taxon>
        <taxon>asterids</taxon>
        <taxon>lamiids</taxon>
        <taxon>Solanales</taxon>
        <taxon>Solanaceae</taxon>
        <taxon>Solanoideae</taxon>
        <taxon>Datureae</taxon>
        <taxon>Datura</taxon>
    </lineage>
</organism>
<dbReference type="InterPro" id="IPR000626">
    <property type="entry name" value="Ubiquitin-like_dom"/>
</dbReference>
<proteinExistence type="predicted"/>
<dbReference type="InterPro" id="IPR029071">
    <property type="entry name" value="Ubiquitin-like_domsf"/>
</dbReference>
<dbReference type="SUPFAM" id="SSF54236">
    <property type="entry name" value="Ubiquitin-like"/>
    <property type="match status" value="1"/>
</dbReference>
<dbReference type="EMBL" id="JACEIK010000748">
    <property type="protein sequence ID" value="MCD7461725.1"/>
    <property type="molecule type" value="Genomic_DNA"/>
</dbReference>
<keyword evidence="4" id="KW-1185">Reference proteome</keyword>
<feature type="domain" description="Ubiquitin-like" evidence="2">
    <location>
        <begin position="77"/>
        <end position="152"/>
    </location>
</feature>
<comment type="caution">
    <text evidence="3">The sequence shown here is derived from an EMBL/GenBank/DDBJ whole genome shotgun (WGS) entry which is preliminary data.</text>
</comment>
<feature type="region of interest" description="Disordered" evidence="1">
    <location>
        <begin position="297"/>
        <end position="316"/>
    </location>
</feature>
<dbReference type="InterPro" id="IPR022617">
    <property type="entry name" value="Rad60/SUMO-like_dom"/>
</dbReference>